<dbReference type="RefSeq" id="WP_048705528.1">
    <property type="nucleotide sequence ID" value="NZ_CP014646.1"/>
</dbReference>
<evidence type="ECO:0000313" key="2">
    <source>
        <dbReference type="Proteomes" id="UP000036902"/>
    </source>
</evidence>
<dbReference type="Proteomes" id="UP000036902">
    <property type="component" value="Chromosome"/>
</dbReference>
<organism evidence="1 2">
    <name type="scientific">Thauera humireducens</name>
    <dbReference type="NCBI Taxonomy" id="1134435"/>
    <lineage>
        <taxon>Bacteria</taxon>
        <taxon>Pseudomonadati</taxon>
        <taxon>Pseudomonadota</taxon>
        <taxon>Betaproteobacteria</taxon>
        <taxon>Rhodocyclales</taxon>
        <taxon>Zoogloeaceae</taxon>
        <taxon>Thauera</taxon>
    </lineage>
</organism>
<name>A0A127K5D6_9RHOO</name>
<dbReference type="KEGG" id="thu:AC731_009430"/>
<dbReference type="STRING" id="1134435.AC731_009430"/>
<gene>
    <name evidence="1" type="ORF">AC731_009430</name>
</gene>
<keyword evidence="2" id="KW-1185">Reference proteome</keyword>
<accession>A0A127K5D6</accession>
<dbReference type="AlphaFoldDB" id="A0A127K5D6"/>
<reference evidence="2" key="1">
    <citation type="submission" date="2016-03" db="EMBL/GenBank/DDBJ databases">
        <authorList>
            <person name="Ma C."/>
            <person name="Zhou S."/>
            <person name="Yang G."/>
        </authorList>
    </citation>
    <scope>NUCLEOTIDE SEQUENCE [LARGE SCALE GENOMIC DNA]</scope>
    <source>
        <strain evidence="2">SgZ-1</strain>
    </source>
</reference>
<evidence type="ECO:0000313" key="1">
    <source>
        <dbReference type="EMBL" id="AMO37155.1"/>
    </source>
</evidence>
<protein>
    <submittedName>
        <fullName evidence="1">Uncharacterized protein</fullName>
    </submittedName>
</protein>
<sequence length="70" mass="8140">MITVDYIPNPRLAILASELELLNLELLDEGFDDRVRIATLRHAARHMLRMSQLFVNRPVENNDEAEFDFA</sequence>
<proteinExistence type="predicted"/>
<dbReference type="EMBL" id="CP014646">
    <property type="protein sequence ID" value="AMO37155.1"/>
    <property type="molecule type" value="Genomic_DNA"/>
</dbReference>